<reference evidence="2" key="1">
    <citation type="submission" date="2022-11" db="UniProtKB">
        <authorList>
            <consortium name="WormBaseParasite"/>
        </authorList>
    </citation>
    <scope>IDENTIFICATION</scope>
</reference>
<sequence>KKKFRAVKRAKLLQAATILFPAAFQANMSLTNAAQAALSQMLEQSDCKSMLTNISGRLNDIDLKLSLILDLLNKGGGNGQQQQQQHQQTNGIMDLHHNTAQTPSLTDSILHNATNMNNINSTLSSQLAAIVNSNANLLASPPPTSIFSDPTLASRLLAACQERPELSQTAFSALMNSVPKMDALMPKLEPSENQMIWTSSASSTQPSPTDPSELMAAAVAAAAAAAGHHSVPSPSPAISNNHNHHHHHQMSTHLDDRHKSGGAGSADSKAFSDDVVDENDEEDEFDYEDEGDSPTATTSKHPSELSPPQDTVESNFPEGAVKRAAEKAARSFQSTQPKVFAWQILRESITDDELKNIQISLRTFHGETATHLLSRQLPKIRSVVEMTMRYFKWDALPDEAQLAKAKLLLSHLKNNAKVRNWTLREGRPNRFVFHLILQKNLFCV</sequence>
<evidence type="ECO:0000313" key="1">
    <source>
        <dbReference type="Proteomes" id="UP000887580"/>
    </source>
</evidence>
<accession>A0AC35G5G1</accession>
<evidence type="ECO:0000313" key="2">
    <source>
        <dbReference type="WBParaSite" id="PS1159_v2.g23950.t1"/>
    </source>
</evidence>
<organism evidence="1 2">
    <name type="scientific">Panagrolaimus sp. PS1159</name>
    <dbReference type="NCBI Taxonomy" id="55785"/>
    <lineage>
        <taxon>Eukaryota</taxon>
        <taxon>Metazoa</taxon>
        <taxon>Ecdysozoa</taxon>
        <taxon>Nematoda</taxon>
        <taxon>Chromadorea</taxon>
        <taxon>Rhabditida</taxon>
        <taxon>Tylenchina</taxon>
        <taxon>Panagrolaimomorpha</taxon>
        <taxon>Panagrolaimoidea</taxon>
        <taxon>Panagrolaimidae</taxon>
        <taxon>Panagrolaimus</taxon>
    </lineage>
</organism>
<proteinExistence type="predicted"/>
<protein>
    <submittedName>
        <fullName evidence="2">Uncharacterized protein</fullName>
    </submittedName>
</protein>
<dbReference type="Proteomes" id="UP000887580">
    <property type="component" value="Unplaced"/>
</dbReference>
<dbReference type="WBParaSite" id="PS1159_v2.g23950.t1">
    <property type="protein sequence ID" value="PS1159_v2.g23950.t1"/>
    <property type="gene ID" value="PS1159_v2.g23950"/>
</dbReference>
<name>A0AC35G5G1_9BILA</name>